<feature type="compositionally biased region" description="Basic residues" evidence="6">
    <location>
        <begin position="83"/>
        <end position="96"/>
    </location>
</feature>
<dbReference type="InterPro" id="IPR001356">
    <property type="entry name" value="HD"/>
</dbReference>
<reference evidence="8 9" key="1">
    <citation type="journal article" date="2015" name="Fungal Genet. Biol.">
        <title>Evolution of novel wood decay mechanisms in Agaricales revealed by the genome sequences of Fistulina hepatica and Cylindrobasidium torrendii.</title>
        <authorList>
            <person name="Floudas D."/>
            <person name="Held B.W."/>
            <person name="Riley R."/>
            <person name="Nagy L.G."/>
            <person name="Koehler G."/>
            <person name="Ransdell A.S."/>
            <person name="Younus H."/>
            <person name="Chow J."/>
            <person name="Chiniquy J."/>
            <person name="Lipzen A."/>
            <person name="Tritt A."/>
            <person name="Sun H."/>
            <person name="Haridas S."/>
            <person name="LaButti K."/>
            <person name="Ohm R.A."/>
            <person name="Kues U."/>
            <person name="Blanchette R.A."/>
            <person name="Grigoriev I.V."/>
            <person name="Minto R.E."/>
            <person name="Hibbett D.S."/>
        </authorList>
    </citation>
    <scope>NUCLEOTIDE SEQUENCE [LARGE SCALE GENOMIC DNA]</scope>
    <source>
        <strain evidence="8 9">FP15055 ss-10</strain>
    </source>
</reference>
<proteinExistence type="predicted"/>
<name>A0A0D7BBI4_9AGAR</name>
<evidence type="ECO:0000313" key="8">
    <source>
        <dbReference type="EMBL" id="KIY66866.1"/>
    </source>
</evidence>
<feature type="compositionally biased region" description="Polar residues" evidence="6">
    <location>
        <begin position="108"/>
        <end position="122"/>
    </location>
</feature>
<evidence type="ECO:0000256" key="5">
    <source>
        <dbReference type="RuleBase" id="RU000682"/>
    </source>
</evidence>
<feature type="DNA-binding region" description="Homeobox" evidence="4">
    <location>
        <begin position="32"/>
        <end position="91"/>
    </location>
</feature>
<comment type="subcellular location">
    <subcellularLocation>
        <location evidence="4 5">Nucleus</location>
    </subcellularLocation>
</comment>
<keyword evidence="9" id="KW-1185">Reference proteome</keyword>
<feature type="region of interest" description="Disordered" evidence="6">
    <location>
        <begin position="282"/>
        <end position="314"/>
    </location>
</feature>
<evidence type="ECO:0000256" key="3">
    <source>
        <dbReference type="ARBA" id="ARBA00023242"/>
    </source>
</evidence>
<dbReference type="AlphaFoldDB" id="A0A0D7BBI4"/>
<protein>
    <submittedName>
        <fullName evidence="8">Homeobox-domain-containing protein</fullName>
    </submittedName>
</protein>
<accession>A0A0D7BBI4</accession>
<gene>
    <name evidence="8" type="ORF">CYLTODRAFT_377037</name>
</gene>
<dbReference type="InterPro" id="IPR009057">
    <property type="entry name" value="Homeodomain-like_sf"/>
</dbReference>
<evidence type="ECO:0000313" key="9">
    <source>
        <dbReference type="Proteomes" id="UP000054007"/>
    </source>
</evidence>
<dbReference type="GO" id="GO:0000981">
    <property type="term" value="F:DNA-binding transcription factor activity, RNA polymerase II-specific"/>
    <property type="evidence" value="ECO:0007669"/>
    <property type="project" value="InterPro"/>
</dbReference>
<organism evidence="8 9">
    <name type="scientific">Cylindrobasidium torrendii FP15055 ss-10</name>
    <dbReference type="NCBI Taxonomy" id="1314674"/>
    <lineage>
        <taxon>Eukaryota</taxon>
        <taxon>Fungi</taxon>
        <taxon>Dikarya</taxon>
        <taxon>Basidiomycota</taxon>
        <taxon>Agaricomycotina</taxon>
        <taxon>Agaricomycetes</taxon>
        <taxon>Agaricomycetidae</taxon>
        <taxon>Agaricales</taxon>
        <taxon>Marasmiineae</taxon>
        <taxon>Physalacriaceae</taxon>
        <taxon>Cylindrobasidium</taxon>
    </lineage>
</organism>
<dbReference type="CDD" id="cd00086">
    <property type="entry name" value="homeodomain"/>
    <property type="match status" value="1"/>
</dbReference>
<evidence type="ECO:0000256" key="6">
    <source>
        <dbReference type="SAM" id="MobiDB-lite"/>
    </source>
</evidence>
<feature type="compositionally biased region" description="Polar residues" evidence="6">
    <location>
        <begin position="401"/>
        <end position="415"/>
    </location>
</feature>
<evidence type="ECO:0000259" key="7">
    <source>
        <dbReference type="PROSITE" id="PS50071"/>
    </source>
</evidence>
<evidence type="ECO:0000256" key="4">
    <source>
        <dbReference type="PROSITE-ProRule" id="PRU00108"/>
    </source>
</evidence>
<dbReference type="PANTHER" id="PTHR24324">
    <property type="entry name" value="HOMEOBOX PROTEIN HHEX"/>
    <property type="match status" value="1"/>
</dbReference>
<dbReference type="PROSITE" id="PS00027">
    <property type="entry name" value="HOMEOBOX_1"/>
    <property type="match status" value="1"/>
</dbReference>
<sequence length="532" mass="57873">MQQTDASIRFPTVPFIDPSGDFRAFYPYHPNEVKHRKRTTSDQLKVLEGLFKSNTKPNGALRTQLAKELEMTPRGVQVWFQNRRAKEKNKAAKAAKTRAAGSLPADSASGSTSAEQSPSPAESTGPTGPLTPPSEHNMLRRGSLPINIAAAKSPSLEPFNRRFSVDTSYLRQGAHGYLGIGRTKGSRPSGLRGAPYPRPEIVPAAAEHHSDYYTQEAVAQQYHSPSADGPAAHYTFPPQPSHHGAPFLDNDRYAYSVRPMPSTLPGPLPSPSFSFGVATSMAAHQETDPTASPDPVRNHGFQGDDSEDDHGSSYDAFSRFGSLASVGTSDSSVYYPDCPPDADLPPNMSRRGSCNPQFVGMMSNLDMNGVSVDPSSMPTVDEYGRTTSSHSIHSEDAPTVVEQSSELPISTSSELSCALEHPLQRDSKSPYTLPMSNASNQDALRPPYVYISDAVYPPALPTAEVFSDTSMPTEYDQPMPRSSYYPYHMNGPYGQPPHDEAYNAHGSIYPNLEVMHHHAHVASSVDYAPTYQ</sequence>
<dbReference type="PANTHER" id="PTHR24324:SF9">
    <property type="entry name" value="HOMEOBOX DOMAIN-CONTAINING PROTEIN"/>
    <property type="match status" value="1"/>
</dbReference>
<evidence type="ECO:0000256" key="1">
    <source>
        <dbReference type="ARBA" id="ARBA00023125"/>
    </source>
</evidence>
<evidence type="ECO:0000256" key="2">
    <source>
        <dbReference type="ARBA" id="ARBA00023155"/>
    </source>
</evidence>
<dbReference type="EMBL" id="KN880541">
    <property type="protein sequence ID" value="KIY66866.1"/>
    <property type="molecule type" value="Genomic_DNA"/>
</dbReference>
<dbReference type="OrthoDB" id="6159439at2759"/>
<dbReference type="GO" id="GO:0005634">
    <property type="term" value="C:nucleus"/>
    <property type="evidence" value="ECO:0007669"/>
    <property type="project" value="UniProtKB-SubCell"/>
</dbReference>
<keyword evidence="3 4" id="KW-0539">Nucleus</keyword>
<feature type="region of interest" description="Disordered" evidence="6">
    <location>
        <begin position="331"/>
        <end position="416"/>
    </location>
</feature>
<dbReference type="InterPro" id="IPR051000">
    <property type="entry name" value="Homeobox_DNA-bind_prot"/>
</dbReference>
<dbReference type="Gene3D" id="1.10.10.60">
    <property type="entry name" value="Homeodomain-like"/>
    <property type="match status" value="1"/>
</dbReference>
<keyword evidence="2 4" id="KW-0371">Homeobox</keyword>
<dbReference type="GO" id="GO:0030154">
    <property type="term" value="P:cell differentiation"/>
    <property type="evidence" value="ECO:0007669"/>
    <property type="project" value="TreeGrafter"/>
</dbReference>
<dbReference type="Pfam" id="PF00046">
    <property type="entry name" value="Homeodomain"/>
    <property type="match status" value="1"/>
</dbReference>
<dbReference type="Proteomes" id="UP000054007">
    <property type="component" value="Unassembled WGS sequence"/>
</dbReference>
<dbReference type="InterPro" id="IPR017970">
    <property type="entry name" value="Homeobox_CS"/>
</dbReference>
<keyword evidence="1 4" id="KW-0238">DNA-binding</keyword>
<dbReference type="GO" id="GO:0000978">
    <property type="term" value="F:RNA polymerase II cis-regulatory region sequence-specific DNA binding"/>
    <property type="evidence" value="ECO:0007669"/>
    <property type="project" value="TreeGrafter"/>
</dbReference>
<dbReference type="SMART" id="SM00389">
    <property type="entry name" value="HOX"/>
    <property type="match status" value="1"/>
</dbReference>
<feature type="region of interest" description="Disordered" evidence="6">
    <location>
        <begin position="81"/>
        <end position="139"/>
    </location>
</feature>
<dbReference type="SUPFAM" id="SSF46689">
    <property type="entry name" value="Homeodomain-like"/>
    <property type="match status" value="1"/>
</dbReference>
<feature type="domain" description="Homeobox" evidence="7">
    <location>
        <begin position="30"/>
        <end position="90"/>
    </location>
</feature>
<dbReference type="PROSITE" id="PS50071">
    <property type="entry name" value="HOMEOBOX_2"/>
    <property type="match status" value="1"/>
</dbReference>